<dbReference type="InterPro" id="IPR017871">
    <property type="entry name" value="ABC_transporter-like_CS"/>
</dbReference>
<dbReference type="PANTHER" id="PTHR24223:SF415">
    <property type="entry name" value="FI20190P1"/>
    <property type="match status" value="1"/>
</dbReference>
<dbReference type="VEuPathDB" id="TriTrypDB:BSAL_49260"/>
<dbReference type="GO" id="GO:0016887">
    <property type="term" value="F:ATP hydrolysis activity"/>
    <property type="evidence" value="ECO:0007669"/>
    <property type="project" value="InterPro"/>
</dbReference>
<dbReference type="SMART" id="SM00382">
    <property type="entry name" value="AAA"/>
    <property type="match status" value="2"/>
</dbReference>
<dbReference type="Pfam" id="PF00005">
    <property type="entry name" value="ABC_tran"/>
    <property type="match status" value="2"/>
</dbReference>
<dbReference type="FunFam" id="1.20.1560.10:FF:000013">
    <property type="entry name" value="ABC transporter C family member 2"/>
    <property type="match status" value="1"/>
</dbReference>
<gene>
    <name evidence="13" type="ORF">BSAL_49260</name>
</gene>
<evidence type="ECO:0000256" key="7">
    <source>
        <dbReference type="ARBA" id="ARBA00022989"/>
    </source>
</evidence>
<evidence type="ECO:0000256" key="1">
    <source>
        <dbReference type="ARBA" id="ARBA00004141"/>
    </source>
</evidence>
<keyword evidence="2" id="KW-0813">Transport</keyword>
<dbReference type="Gene3D" id="3.40.50.300">
    <property type="entry name" value="P-loop containing nucleotide triphosphate hydrolases"/>
    <property type="match status" value="2"/>
</dbReference>
<dbReference type="InterPro" id="IPR011527">
    <property type="entry name" value="ABC1_TM_dom"/>
</dbReference>
<dbReference type="InterPro" id="IPR036640">
    <property type="entry name" value="ABC1_TM_sf"/>
</dbReference>
<feature type="compositionally biased region" description="Basic and acidic residues" evidence="9">
    <location>
        <begin position="84"/>
        <end position="94"/>
    </location>
</feature>
<keyword evidence="6" id="KW-0067">ATP-binding</keyword>
<feature type="transmembrane region" description="Helical" evidence="10">
    <location>
        <begin position="399"/>
        <end position="421"/>
    </location>
</feature>
<dbReference type="PROSITE" id="PS50893">
    <property type="entry name" value="ABC_TRANSPORTER_2"/>
    <property type="match status" value="1"/>
</dbReference>
<evidence type="ECO:0000256" key="3">
    <source>
        <dbReference type="ARBA" id="ARBA00022692"/>
    </source>
</evidence>
<dbReference type="FunFam" id="3.40.50.300:FF:000997">
    <property type="entry name" value="Multidrug resistance-associated protein 1"/>
    <property type="match status" value="1"/>
</dbReference>
<dbReference type="PROSITE" id="PS00211">
    <property type="entry name" value="ABC_TRANSPORTER_1"/>
    <property type="match status" value="1"/>
</dbReference>
<sequence length="925" mass="100969">MAMIGVLRQPLTSLPIALARVVDCMQRLQRICTFLSLPEKETYVRPFASIQEEEQCAAILENVTAVYEVTRGTPASKTSTANDNADKKSPETPHDGSAATSPLAPVFRPFMGPISVALPRKKLTIVIGPTGSGKSTLLDMVIGEALVDRRDEGAFRVSSALGDVAYMTQEAWIMNATLKNNILMGTAHDDARYVETVNACQLIADLEQLAGSDQTEIGERGINLSGGQKQRVAFARAVYSGRSVVLMDDPLSAVDSHVCTALFRQCIQGVMRDRTRVLVTHAIQFLPEADHIIVVDRCAIAFQGTYDELLQSSIDPSLYTVGNGNVTPGGSQKHHDSGEEHDVTTVNVSAGVLKPIPVPKTTTSEETSSGSLIAKEHQEAGAIKMDTVKWYIEQQGFGWFVLTLIMFAVAQALNVATQLILSWWSAHTTLVGRVTSDEQYIQWYGIFIAGAILALATQNIPFNTCMINCARDCHEWMVRSVIRCPTSYFDTTPTGRILARFSKDLANMDYQIPWTLSTSYTLVFAIMGSIGIMTYSVQYLLIMWAVLLVCFGFIFAYYGATNRAQKRLEATNRTPMAAIMNETLGGISTVRAYGMIPFYQKKHQAAMDLASRSTYSWRLSQFWLSIRIQALGAVVVVCASVVFCGVIISLDRTDAISQLPTMSLSLTNAISIAQFLGIMTSMMAELESAMSSVERVKEFCNELPQERDIVYSDENQQFADVSNNDDATLLAKVAEAPARFRNTNVTVAPPLPVGWPASGELRFEHASLRYRDGLPLVLQDLNLVMPTGTKVGVVGRTGSGKSTLMLALFRILEVTELSDAESAEVAERTKTVTEVRSGSISLDGRDIATIQLQDLRSAITIIPQDPLLFAGTVRSNVDPFSQHSDERVWAVVGQVGLQERVLSAVAPADGAATEQSSEERVAAAL</sequence>
<feature type="transmembrane region" description="Helical" evidence="10">
    <location>
        <begin position="441"/>
        <end position="462"/>
    </location>
</feature>
<comment type="subcellular location">
    <subcellularLocation>
        <location evidence="1">Membrane</location>
        <topology evidence="1">Multi-pass membrane protein</topology>
    </subcellularLocation>
</comment>
<dbReference type="CDD" id="cd03250">
    <property type="entry name" value="ABCC_MRP_domain1"/>
    <property type="match status" value="1"/>
</dbReference>
<keyword evidence="3 10" id="KW-0812">Transmembrane</keyword>
<dbReference type="OMA" id="QENTHES"/>
<evidence type="ECO:0000256" key="10">
    <source>
        <dbReference type="SAM" id="Phobius"/>
    </source>
</evidence>
<dbReference type="PROSITE" id="PS50929">
    <property type="entry name" value="ABC_TM1F"/>
    <property type="match status" value="1"/>
</dbReference>
<evidence type="ECO:0000259" key="12">
    <source>
        <dbReference type="PROSITE" id="PS50929"/>
    </source>
</evidence>
<proteinExistence type="predicted"/>
<evidence type="ECO:0000256" key="9">
    <source>
        <dbReference type="SAM" id="MobiDB-lite"/>
    </source>
</evidence>
<dbReference type="CDD" id="cd18580">
    <property type="entry name" value="ABC_6TM_ABCC_D2"/>
    <property type="match status" value="1"/>
</dbReference>
<feature type="compositionally biased region" description="Polar residues" evidence="9">
    <location>
        <begin position="74"/>
        <end position="83"/>
    </location>
</feature>
<evidence type="ECO:0000256" key="2">
    <source>
        <dbReference type="ARBA" id="ARBA00022448"/>
    </source>
</evidence>
<feature type="transmembrane region" description="Helical" evidence="10">
    <location>
        <begin position="539"/>
        <end position="558"/>
    </location>
</feature>
<name>A0A0S4IJP0_BODSA</name>
<evidence type="ECO:0000256" key="5">
    <source>
        <dbReference type="ARBA" id="ARBA00022741"/>
    </source>
</evidence>
<dbReference type="SUPFAM" id="SSF52540">
    <property type="entry name" value="P-loop containing nucleoside triphosphate hydrolases"/>
    <property type="match status" value="2"/>
</dbReference>
<keyword evidence="7 10" id="KW-1133">Transmembrane helix</keyword>
<dbReference type="OrthoDB" id="6500128at2759"/>
<feature type="domain" description="ABC transmembrane type-1" evidence="12">
    <location>
        <begin position="401"/>
        <end position="695"/>
    </location>
</feature>
<dbReference type="PANTHER" id="PTHR24223">
    <property type="entry name" value="ATP-BINDING CASSETTE SUB-FAMILY C"/>
    <property type="match status" value="1"/>
</dbReference>
<dbReference type="GO" id="GO:0140359">
    <property type="term" value="F:ABC-type transporter activity"/>
    <property type="evidence" value="ECO:0007669"/>
    <property type="project" value="InterPro"/>
</dbReference>
<dbReference type="InterPro" id="IPR044726">
    <property type="entry name" value="ABCC_6TM_D2"/>
</dbReference>
<evidence type="ECO:0000313" key="13">
    <source>
        <dbReference type="EMBL" id="CUE58431.1"/>
    </source>
</evidence>
<dbReference type="InterPro" id="IPR050173">
    <property type="entry name" value="ABC_transporter_C-like"/>
</dbReference>
<feature type="transmembrane region" description="Helical" evidence="10">
    <location>
        <begin position="628"/>
        <end position="650"/>
    </location>
</feature>
<feature type="domain" description="ABC transporter" evidence="11">
    <location>
        <begin position="93"/>
        <end position="322"/>
    </location>
</feature>
<keyword evidence="14" id="KW-1185">Reference proteome</keyword>
<dbReference type="Pfam" id="PF00664">
    <property type="entry name" value="ABC_membrane"/>
    <property type="match status" value="1"/>
</dbReference>
<accession>A0A0S4IJP0</accession>
<organism evidence="13 14">
    <name type="scientific">Bodo saltans</name>
    <name type="common">Flagellated protozoan</name>
    <dbReference type="NCBI Taxonomy" id="75058"/>
    <lineage>
        <taxon>Eukaryota</taxon>
        <taxon>Discoba</taxon>
        <taxon>Euglenozoa</taxon>
        <taxon>Kinetoplastea</taxon>
        <taxon>Metakinetoplastina</taxon>
        <taxon>Eubodonida</taxon>
        <taxon>Bodonidae</taxon>
        <taxon>Bodo</taxon>
    </lineage>
</organism>
<feature type="region of interest" description="Disordered" evidence="9">
    <location>
        <begin position="74"/>
        <end position="104"/>
    </location>
</feature>
<keyword evidence="4" id="KW-0677">Repeat</keyword>
<dbReference type="GO" id="GO:0005524">
    <property type="term" value="F:ATP binding"/>
    <property type="evidence" value="ECO:0007669"/>
    <property type="project" value="UniProtKB-KW"/>
</dbReference>
<dbReference type="EMBL" id="CYKH01000011">
    <property type="protein sequence ID" value="CUE58431.1"/>
    <property type="molecule type" value="Genomic_DNA"/>
</dbReference>
<dbReference type="SUPFAM" id="SSF90123">
    <property type="entry name" value="ABC transporter transmembrane region"/>
    <property type="match status" value="1"/>
</dbReference>
<dbReference type="Gene3D" id="1.20.1560.10">
    <property type="entry name" value="ABC transporter type 1, transmembrane domain"/>
    <property type="match status" value="1"/>
</dbReference>
<dbReference type="InterPro" id="IPR003439">
    <property type="entry name" value="ABC_transporter-like_ATP-bd"/>
</dbReference>
<evidence type="ECO:0000256" key="4">
    <source>
        <dbReference type="ARBA" id="ARBA00022737"/>
    </source>
</evidence>
<evidence type="ECO:0000259" key="11">
    <source>
        <dbReference type="PROSITE" id="PS50893"/>
    </source>
</evidence>
<dbReference type="InterPro" id="IPR027417">
    <property type="entry name" value="P-loop_NTPase"/>
</dbReference>
<evidence type="ECO:0000256" key="8">
    <source>
        <dbReference type="ARBA" id="ARBA00023136"/>
    </source>
</evidence>
<dbReference type="AlphaFoldDB" id="A0A0S4IJP0"/>
<dbReference type="InterPro" id="IPR003593">
    <property type="entry name" value="AAA+_ATPase"/>
</dbReference>
<keyword evidence="5" id="KW-0547">Nucleotide-binding</keyword>
<reference evidence="14" key="1">
    <citation type="submission" date="2015-09" db="EMBL/GenBank/DDBJ databases">
        <authorList>
            <consortium name="Pathogen Informatics"/>
        </authorList>
    </citation>
    <scope>NUCLEOTIDE SEQUENCE [LARGE SCALE GENOMIC DNA]</scope>
    <source>
        <strain evidence="14">Lake Konstanz</strain>
    </source>
</reference>
<dbReference type="Proteomes" id="UP000051952">
    <property type="component" value="Unassembled WGS sequence"/>
</dbReference>
<evidence type="ECO:0000256" key="6">
    <source>
        <dbReference type="ARBA" id="ARBA00022840"/>
    </source>
</evidence>
<keyword evidence="8 10" id="KW-0472">Membrane</keyword>
<evidence type="ECO:0000313" key="14">
    <source>
        <dbReference type="Proteomes" id="UP000051952"/>
    </source>
</evidence>
<feature type="non-terminal residue" evidence="13">
    <location>
        <position position="925"/>
    </location>
</feature>
<protein>
    <submittedName>
        <fullName evidence="13">ABC transporter, putative</fullName>
    </submittedName>
</protein>
<feature type="transmembrane region" description="Helical" evidence="10">
    <location>
        <begin position="512"/>
        <end position="533"/>
    </location>
</feature>
<dbReference type="GO" id="GO:0016020">
    <property type="term" value="C:membrane"/>
    <property type="evidence" value="ECO:0007669"/>
    <property type="project" value="UniProtKB-SubCell"/>
</dbReference>